<evidence type="ECO:0000313" key="2">
    <source>
        <dbReference type="EMBL" id="KKS09800.1"/>
    </source>
</evidence>
<dbReference type="AlphaFoldDB" id="A0A0G0WA04"/>
<sequence>MIQAFSKISPRYPNLRLLIAVGKPPVRLINEFNRAHEMLMGYIKLHNIESKTIVKTFTLDEMPLVYRESDVFVLPSENETFGQVFIEAMASGLPVIGTKVGGIPEIISDSYNGYLIPPDDSSMLAQRIEKLITDNETRDKFIKAGIKTVKNKFALEEQFLNFTKMLEATISAG</sequence>
<evidence type="ECO:0000313" key="3">
    <source>
        <dbReference type="Proteomes" id="UP000033869"/>
    </source>
</evidence>
<dbReference type="PANTHER" id="PTHR12526">
    <property type="entry name" value="GLYCOSYLTRANSFERASE"/>
    <property type="match status" value="1"/>
</dbReference>
<dbReference type="GO" id="GO:0016757">
    <property type="term" value="F:glycosyltransferase activity"/>
    <property type="evidence" value="ECO:0007669"/>
    <property type="project" value="InterPro"/>
</dbReference>
<dbReference type="Pfam" id="PF00534">
    <property type="entry name" value="Glycos_transf_1"/>
    <property type="match status" value="1"/>
</dbReference>
<dbReference type="Proteomes" id="UP000033869">
    <property type="component" value="Unassembled WGS sequence"/>
</dbReference>
<organism evidence="2 3">
    <name type="scientific">candidate division CPR2 bacterium GW2011_GWC1_41_48</name>
    <dbReference type="NCBI Taxonomy" id="1618344"/>
    <lineage>
        <taxon>Bacteria</taxon>
        <taxon>Bacteria division CPR2</taxon>
    </lineage>
</organism>
<dbReference type="EMBL" id="LCBL01000001">
    <property type="protein sequence ID" value="KKS09800.1"/>
    <property type="molecule type" value="Genomic_DNA"/>
</dbReference>
<name>A0A0G0WA04_UNCC2</name>
<protein>
    <submittedName>
        <fullName evidence="2">Glycosyl transferase, group 1</fullName>
    </submittedName>
</protein>
<feature type="domain" description="Glycosyl transferase family 1" evidence="1">
    <location>
        <begin position="2"/>
        <end position="147"/>
    </location>
</feature>
<gene>
    <name evidence="2" type="ORF">UU65_C0001G0205</name>
</gene>
<comment type="caution">
    <text evidence="2">The sequence shown here is derived from an EMBL/GenBank/DDBJ whole genome shotgun (WGS) entry which is preliminary data.</text>
</comment>
<proteinExistence type="predicted"/>
<keyword evidence="2" id="KW-0808">Transferase</keyword>
<accession>A0A0G0WA04</accession>
<dbReference type="CDD" id="cd03801">
    <property type="entry name" value="GT4_PimA-like"/>
    <property type="match status" value="1"/>
</dbReference>
<dbReference type="Gene3D" id="3.40.50.2000">
    <property type="entry name" value="Glycogen Phosphorylase B"/>
    <property type="match status" value="1"/>
</dbReference>
<dbReference type="InterPro" id="IPR001296">
    <property type="entry name" value="Glyco_trans_1"/>
</dbReference>
<dbReference type="SUPFAM" id="SSF53756">
    <property type="entry name" value="UDP-Glycosyltransferase/glycogen phosphorylase"/>
    <property type="match status" value="1"/>
</dbReference>
<reference evidence="2 3" key="1">
    <citation type="journal article" date="2015" name="Nature">
        <title>rRNA introns, odd ribosomes, and small enigmatic genomes across a large radiation of phyla.</title>
        <authorList>
            <person name="Brown C.T."/>
            <person name="Hug L.A."/>
            <person name="Thomas B.C."/>
            <person name="Sharon I."/>
            <person name="Castelle C.J."/>
            <person name="Singh A."/>
            <person name="Wilkins M.J."/>
            <person name="Williams K.H."/>
            <person name="Banfield J.F."/>
        </authorList>
    </citation>
    <scope>NUCLEOTIDE SEQUENCE [LARGE SCALE GENOMIC DNA]</scope>
</reference>
<evidence type="ECO:0000259" key="1">
    <source>
        <dbReference type="Pfam" id="PF00534"/>
    </source>
</evidence>
<dbReference type="PANTHER" id="PTHR12526:SF630">
    <property type="entry name" value="GLYCOSYLTRANSFERASE"/>
    <property type="match status" value="1"/>
</dbReference>